<dbReference type="FunFam" id="3.40.50.720:FF:000121">
    <property type="entry name" value="Prostaglandin reductase 2"/>
    <property type="match status" value="1"/>
</dbReference>
<dbReference type="InterPro" id="IPR013149">
    <property type="entry name" value="ADH-like_C"/>
</dbReference>
<dbReference type="SUPFAM" id="SSF50129">
    <property type="entry name" value="GroES-like"/>
    <property type="match status" value="1"/>
</dbReference>
<dbReference type="Pfam" id="PF00107">
    <property type="entry name" value="ADH_zinc_N"/>
    <property type="match status" value="1"/>
</dbReference>
<dbReference type="InterPro" id="IPR045010">
    <property type="entry name" value="MDR_fam"/>
</dbReference>
<name>A0A286F7U4_9BACT</name>
<dbReference type="AlphaFoldDB" id="A0A286F7U4"/>
<protein>
    <recommendedName>
        <fullName evidence="2">Enoyl reductase (ER) domain-containing protein</fullName>
    </recommendedName>
</protein>
<organism evidence="3 4">
    <name type="scientific">Spirosoma fluviale</name>
    <dbReference type="NCBI Taxonomy" id="1597977"/>
    <lineage>
        <taxon>Bacteria</taxon>
        <taxon>Pseudomonadati</taxon>
        <taxon>Bacteroidota</taxon>
        <taxon>Cytophagia</taxon>
        <taxon>Cytophagales</taxon>
        <taxon>Cytophagaceae</taxon>
        <taxon>Spirosoma</taxon>
    </lineage>
</organism>
<accession>A0A286F7U4</accession>
<dbReference type="SMART" id="SM00829">
    <property type="entry name" value="PKS_ER"/>
    <property type="match status" value="1"/>
</dbReference>
<dbReference type="CDD" id="cd05288">
    <property type="entry name" value="PGDH"/>
    <property type="match status" value="1"/>
</dbReference>
<evidence type="ECO:0000256" key="1">
    <source>
        <dbReference type="ARBA" id="ARBA00023002"/>
    </source>
</evidence>
<dbReference type="Pfam" id="PF16884">
    <property type="entry name" value="ADH_N_2"/>
    <property type="match status" value="1"/>
</dbReference>
<gene>
    <name evidence="3" type="ORF">SAMN06269250_0900</name>
</gene>
<feature type="domain" description="Enoyl reductase (ER)" evidence="2">
    <location>
        <begin position="17"/>
        <end position="330"/>
    </location>
</feature>
<dbReference type="SUPFAM" id="SSF51735">
    <property type="entry name" value="NAD(P)-binding Rossmann-fold domains"/>
    <property type="match status" value="1"/>
</dbReference>
<dbReference type="Gene3D" id="3.90.180.10">
    <property type="entry name" value="Medium-chain alcohol dehydrogenases, catalytic domain"/>
    <property type="match status" value="1"/>
</dbReference>
<evidence type="ECO:0000313" key="3">
    <source>
        <dbReference type="EMBL" id="SOD79297.1"/>
    </source>
</evidence>
<evidence type="ECO:0000313" key="4">
    <source>
        <dbReference type="Proteomes" id="UP000219452"/>
    </source>
</evidence>
<dbReference type="PANTHER" id="PTHR43205">
    <property type="entry name" value="PROSTAGLANDIN REDUCTASE"/>
    <property type="match status" value="1"/>
</dbReference>
<dbReference type="InterPro" id="IPR041694">
    <property type="entry name" value="ADH_N_2"/>
</dbReference>
<dbReference type="RefSeq" id="WP_097124573.1">
    <property type="nucleotide sequence ID" value="NZ_OCNH01000001.1"/>
</dbReference>
<evidence type="ECO:0000259" key="2">
    <source>
        <dbReference type="SMART" id="SM00829"/>
    </source>
</evidence>
<dbReference type="Proteomes" id="UP000219452">
    <property type="component" value="Unassembled WGS sequence"/>
</dbReference>
<keyword evidence="4" id="KW-1185">Reference proteome</keyword>
<dbReference type="PANTHER" id="PTHR43205:SF7">
    <property type="entry name" value="PROSTAGLANDIN REDUCTASE 1"/>
    <property type="match status" value="1"/>
</dbReference>
<dbReference type="OrthoDB" id="9805663at2"/>
<dbReference type="InterPro" id="IPR036291">
    <property type="entry name" value="NAD(P)-bd_dom_sf"/>
</dbReference>
<proteinExistence type="predicted"/>
<dbReference type="EMBL" id="OCNH01000001">
    <property type="protein sequence ID" value="SOD79297.1"/>
    <property type="molecule type" value="Genomic_DNA"/>
</dbReference>
<sequence length="332" mass="35231">MSVRQIVLAARPKGMPNAETFRFDEATLPALQAGDVLVEPAYFSVDPYMRGRMNDAKSYVPPFQVGEPLMGGAVANVLESKADGISAGDLVTGNLTWATQAVVPAKGLKKIDASLAPASYYLGILGMPGLTAYFGLLDIGNPQPGETVVVSGAAGAVGIIVGQIAKIKGCRVVGIAGSDDKVTLLKEQFGFDEVVNYKTATNLTDAIAEACPKGVDVYFDNVGGDVSDAVIKNINFHARIPLCGQIAFYNTTEVPMGPRIQPMLLTRSVLMKGFIVGNYQARFGEGVKQLAAWVNEGKLKYTETTIKGFDKLPEAMLGLFSGQNTGKMIVEV</sequence>
<dbReference type="GO" id="GO:0016628">
    <property type="term" value="F:oxidoreductase activity, acting on the CH-CH group of donors, NAD or NADP as acceptor"/>
    <property type="evidence" value="ECO:0007669"/>
    <property type="project" value="InterPro"/>
</dbReference>
<dbReference type="InterPro" id="IPR020843">
    <property type="entry name" value="ER"/>
</dbReference>
<keyword evidence="1" id="KW-0560">Oxidoreductase</keyword>
<dbReference type="InterPro" id="IPR011032">
    <property type="entry name" value="GroES-like_sf"/>
</dbReference>
<reference evidence="4" key="1">
    <citation type="submission" date="2017-09" db="EMBL/GenBank/DDBJ databases">
        <authorList>
            <person name="Varghese N."/>
            <person name="Submissions S."/>
        </authorList>
    </citation>
    <scope>NUCLEOTIDE SEQUENCE [LARGE SCALE GENOMIC DNA]</scope>
    <source>
        <strain evidence="4">DSM 29961</strain>
    </source>
</reference>
<dbReference type="Gene3D" id="3.40.50.720">
    <property type="entry name" value="NAD(P)-binding Rossmann-like Domain"/>
    <property type="match status" value="1"/>
</dbReference>